<dbReference type="Proteomes" id="UP000573599">
    <property type="component" value="Unassembled WGS sequence"/>
</dbReference>
<evidence type="ECO:0000313" key="2">
    <source>
        <dbReference type="Proteomes" id="UP000573599"/>
    </source>
</evidence>
<sequence length="50" mass="5226">MGETVSVQLTDAACPGREIDHEGCPLSARATIVRVQIAWAATVMTTTVPA</sequence>
<gene>
    <name evidence="1" type="ORF">BJ986_002394</name>
</gene>
<dbReference type="EMBL" id="JACCAB010000001">
    <property type="protein sequence ID" value="NYG07907.1"/>
    <property type="molecule type" value="Genomic_DNA"/>
</dbReference>
<reference evidence="1 2" key="1">
    <citation type="submission" date="2020-07" db="EMBL/GenBank/DDBJ databases">
        <title>Sequencing the genomes of 1000 actinobacteria strains.</title>
        <authorList>
            <person name="Klenk H.-P."/>
        </authorList>
    </citation>
    <scope>NUCLEOTIDE SEQUENCE [LARGE SCALE GENOMIC DNA]</scope>
    <source>
        <strain evidence="1 2">DSM 23987</strain>
    </source>
</reference>
<comment type="caution">
    <text evidence="1">The sequence shown here is derived from an EMBL/GenBank/DDBJ whole genome shotgun (WGS) entry which is preliminary data.</text>
</comment>
<protein>
    <submittedName>
        <fullName evidence="1">Uncharacterized protein</fullName>
    </submittedName>
</protein>
<organism evidence="1 2">
    <name type="scientific">Pedococcus badiiscoriae</name>
    <dbReference type="NCBI Taxonomy" id="642776"/>
    <lineage>
        <taxon>Bacteria</taxon>
        <taxon>Bacillati</taxon>
        <taxon>Actinomycetota</taxon>
        <taxon>Actinomycetes</taxon>
        <taxon>Micrococcales</taxon>
        <taxon>Intrasporangiaceae</taxon>
        <taxon>Pedococcus</taxon>
    </lineage>
</organism>
<evidence type="ECO:0000313" key="1">
    <source>
        <dbReference type="EMBL" id="NYG07907.1"/>
    </source>
</evidence>
<keyword evidence="2" id="KW-1185">Reference proteome</keyword>
<name>A0A852WFA1_9MICO</name>
<accession>A0A852WFA1</accession>
<proteinExistence type="predicted"/>
<dbReference type="AlphaFoldDB" id="A0A852WFA1"/>